<dbReference type="PROSITE" id="PS00061">
    <property type="entry name" value="ADH_SHORT"/>
    <property type="match status" value="1"/>
</dbReference>
<dbReference type="Proteomes" id="UP000663834">
    <property type="component" value="Unassembled WGS sequence"/>
</dbReference>
<evidence type="ECO:0000313" key="9">
    <source>
        <dbReference type="Proteomes" id="UP000663855"/>
    </source>
</evidence>
<organism evidence="3 9">
    <name type="scientific">Rotaria magnacalcarata</name>
    <dbReference type="NCBI Taxonomy" id="392030"/>
    <lineage>
        <taxon>Eukaryota</taxon>
        <taxon>Metazoa</taxon>
        <taxon>Spiralia</taxon>
        <taxon>Gnathifera</taxon>
        <taxon>Rotifera</taxon>
        <taxon>Eurotatoria</taxon>
        <taxon>Bdelloidea</taxon>
        <taxon>Philodinida</taxon>
        <taxon>Philodinidae</taxon>
        <taxon>Rotaria</taxon>
    </lineage>
</organism>
<evidence type="ECO:0000313" key="5">
    <source>
        <dbReference type="EMBL" id="CAF2183750.1"/>
    </source>
</evidence>
<dbReference type="Proteomes" id="UP000681967">
    <property type="component" value="Unassembled WGS sequence"/>
</dbReference>
<evidence type="ECO:0000313" key="7">
    <source>
        <dbReference type="EMBL" id="CAF4054716.1"/>
    </source>
</evidence>
<evidence type="ECO:0000256" key="1">
    <source>
        <dbReference type="ARBA" id="ARBA00023002"/>
    </source>
</evidence>
<evidence type="ECO:0000313" key="3">
    <source>
        <dbReference type="EMBL" id="CAF1078443.1"/>
    </source>
</evidence>
<dbReference type="SUPFAM" id="SSF51735">
    <property type="entry name" value="NAD(P)-binding Rossmann-fold domains"/>
    <property type="match status" value="1"/>
</dbReference>
<dbReference type="PRINTS" id="PR00081">
    <property type="entry name" value="GDHRDH"/>
</dbReference>
<evidence type="ECO:0000313" key="4">
    <source>
        <dbReference type="EMBL" id="CAF1344021.1"/>
    </source>
</evidence>
<comment type="similarity">
    <text evidence="2">Belongs to the short-chain dehydrogenases/reductases (SDR) family.</text>
</comment>
<evidence type="ECO:0000313" key="6">
    <source>
        <dbReference type="EMBL" id="CAF3996021.1"/>
    </source>
</evidence>
<name>A0A814MEH0_9BILA</name>
<dbReference type="EMBL" id="CAJNRE010018913">
    <property type="protein sequence ID" value="CAF2183750.1"/>
    <property type="molecule type" value="Genomic_DNA"/>
</dbReference>
<dbReference type="PRINTS" id="PR00080">
    <property type="entry name" value="SDRFAMILY"/>
</dbReference>
<dbReference type="GO" id="GO:0008202">
    <property type="term" value="P:steroid metabolic process"/>
    <property type="evidence" value="ECO:0007669"/>
    <property type="project" value="TreeGrafter"/>
</dbReference>
<dbReference type="EMBL" id="CAJNOW010002206">
    <property type="protein sequence ID" value="CAF1344021.1"/>
    <property type="molecule type" value="Genomic_DNA"/>
</dbReference>
<dbReference type="InterPro" id="IPR002347">
    <property type="entry name" value="SDR_fam"/>
</dbReference>
<dbReference type="EMBL" id="CAJOBH010004604">
    <property type="protein sequence ID" value="CAF3996021.1"/>
    <property type="molecule type" value="Genomic_DNA"/>
</dbReference>
<protein>
    <submittedName>
        <fullName evidence="3">Uncharacterized protein</fullName>
    </submittedName>
</protein>
<dbReference type="AlphaFoldDB" id="A0A814MEH0"/>
<dbReference type="OrthoDB" id="5296at2759"/>
<evidence type="ECO:0000256" key="2">
    <source>
        <dbReference type="RuleBase" id="RU000363"/>
    </source>
</evidence>
<evidence type="ECO:0000313" key="8">
    <source>
        <dbReference type="EMBL" id="CAF4804184.1"/>
    </source>
</evidence>
<reference evidence="3" key="1">
    <citation type="submission" date="2021-02" db="EMBL/GenBank/DDBJ databases">
        <authorList>
            <person name="Nowell W R."/>
        </authorList>
    </citation>
    <scope>NUCLEOTIDE SEQUENCE</scope>
</reference>
<dbReference type="Proteomes" id="UP000663855">
    <property type="component" value="Unassembled WGS sequence"/>
</dbReference>
<dbReference type="PANTHER" id="PTHR43313:SF1">
    <property type="entry name" value="3BETA-HYDROXYSTEROID DEHYDROGENASE DHS-16"/>
    <property type="match status" value="1"/>
</dbReference>
<comment type="caution">
    <text evidence="3">The sequence shown here is derived from an EMBL/GenBank/DDBJ whole genome shotgun (WGS) entry which is preliminary data.</text>
</comment>
<dbReference type="PANTHER" id="PTHR43313">
    <property type="entry name" value="SHORT-CHAIN DEHYDROGENASE/REDUCTASE FAMILY 9C"/>
    <property type="match status" value="1"/>
</dbReference>
<dbReference type="Proteomes" id="UP000676336">
    <property type="component" value="Unassembled WGS sequence"/>
</dbReference>
<dbReference type="Pfam" id="PF00106">
    <property type="entry name" value="adh_short"/>
    <property type="match status" value="1"/>
</dbReference>
<dbReference type="InterPro" id="IPR020904">
    <property type="entry name" value="Sc_DH/Rdtase_CS"/>
</dbReference>
<dbReference type="Gene3D" id="3.40.50.720">
    <property type="entry name" value="NAD(P)-binding Rossmann-like Domain"/>
    <property type="match status" value="1"/>
</dbReference>
<gene>
    <name evidence="6" type="ORF">BYL167_LOCUS13421</name>
    <name evidence="3" type="ORF">CJN711_LOCUS6077</name>
    <name evidence="7" type="ORF">GIL414_LOCUS14616</name>
    <name evidence="4" type="ORF">KQP761_LOCUS6887</name>
    <name evidence="5" type="ORF">MBJ925_LOCUS34500</name>
    <name evidence="8" type="ORF">SMN809_LOCUS47307</name>
</gene>
<dbReference type="EMBL" id="CAJOBJ010006224">
    <property type="protein sequence ID" value="CAF4054716.1"/>
    <property type="molecule type" value="Genomic_DNA"/>
</dbReference>
<dbReference type="EMBL" id="CAJNOV010001781">
    <property type="protein sequence ID" value="CAF1078443.1"/>
    <property type="molecule type" value="Genomic_DNA"/>
</dbReference>
<dbReference type="Proteomes" id="UP000663824">
    <property type="component" value="Unassembled WGS sequence"/>
</dbReference>
<dbReference type="GO" id="GO:0016491">
    <property type="term" value="F:oxidoreductase activity"/>
    <property type="evidence" value="ECO:0007669"/>
    <property type="project" value="UniProtKB-KW"/>
</dbReference>
<sequence length="327" mass="36781">MATVFVAVGIVLILYVGYRLCKHLFPPPDISPNGKYILISGCDSGIGHALAIDLDKQGFNVLAGVYDPDNEERVTGQLSSRATVFCLDVTRQEEIDAAYNMVTEKTNTLHALINNAGISANGLIDWVSVETMQKLMDVNFFGHVKMTKTFLPLLISRRHSRIVNICSVAGYLVRPGAAAYAASKFALEAFSDCLRREMHSWGLHVCIVEPGFMRTPIIEGRDRACREEWSKLDSDTRDRWGEEFFQDFIHGLESNPFVINAENPQKVVKAIRHSVMNSVPRIRYRPGWQSSLCLFPISMLPAWLTDLIMIKMHTEHVSPVGLLYQHD</sequence>
<dbReference type="Proteomes" id="UP000681720">
    <property type="component" value="Unassembled WGS sequence"/>
</dbReference>
<proteinExistence type="inferred from homology"/>
<accession>A0A814MEH0</accession>
<dbReference type="InterPro" id="IPR036291">
    <property type="entry name" value="NAD(P)-bd_dom_sf"/>
</dbReference>
<keyword evidence="1" id="KW-0560">Oxidoreductase</keyword>
<dbReference type="EMBL" id="CAJOBI010149337">
    <property type="protein sequence ID" value="CAF4804184.1"/>
    <property type="molecule type" value="Genomic_DNA"/>
</dbReference>